<accession>A0A8S1EAQ2</accession>
<gene>
    <name evidence="1" type="ORF">CBOVIS_LOCUS1175</name>
</gene>
<name>A0A8S1EAQ2_9PELO</name>
<reference evidence="1 2" key="1">
    <citation type="submission" date="2020-04" db="EMBL/GenBank/DDBJ databases">
        <authorList>
            <person name="Laetsch R D."/>
            <person name="Stevens L."/>
            <person name="Kumar S."/>
            <person name="Blaxter L. M."/>
        </authorList>
    </citation>
    <scope>NUCLEOTIDE SEQUENCE [LARGE SCALE GENOMIC DNA]</scope>
</reference>
<protein>
    <submittedName>
        <fullName evidence="1">Uncharacterized protein</fullName>
    </submittedName>
</protein>
<keyword evidence="2" id="KW-1185">Reference proteome</keyword>
<evidence type="ECO:0000313" key="1">
    <source>
        <dbReference type="EMBL" id="CAB3397816.1"/>
    </source>
</evidence>
<proteinExistence type="predicted"/>
<dbReference type="Proteomes" id="UP000494206">
    <property type="component" value="Unassembled WGS sequence"/>
</dbReference>
<dbReference type="AlphaFoldDB" id="A0A8S1EAQ2"/>
<dbReference type="OrthoDB" id="15001at2759"/>
<evidence type="ECO:0000313" key="2">
    <source>
        <dbReference type="Proteomes" id="UP000494206"/>
    </source>
</evidence>
<sequence>MSLLKLSKTREEDLLAIDNNDEIFEQFHPAPLATKKDLDAPKMPNTIVPHELLAENSRMMPKLENYLNAQRLLIGNAQTEQFLLELNSASQINRGPDGIFESSRLHWDMLLNRDETIYPSDYLNFDAKMKR</sequence>
<comment type="caution">
    <text evidence="1">The sequence shown here is derived from an EMBL/GenBank/DDBJ whole genome shotgun (WGS) entry which is preliminary data.</text>
</comment>
<organism evidence="1 2">
    <name type="scientific">Caenorhabditis bovis</name>
    <dbReference type="NCBI Taxonomy" id="2654633"/>
    <lineage>
        <taxon>Eukaryota</taxon>
        <taxon>Metazoa</taxon>
        <taxon>Ecdysozoa</taxon>
        <taxon>Nematoda</taxon>
        <taxon>Chromadorea</taxon>
        <taxon>Rhabditida</taxon>
        <taxon>Rhabditina</taxon>
        <taxon>Rhabditomorpha</taxon>
        <taxon>Rhabditoidea</taxon>
        <taxon>Rhabditidae</taxon>
        <taxon>Peloderinae</taxon>
        <taxon>Caenorhabditis</taxon>
    </lineage>
</organism>
<dbReference type="EMBL" id="CADEPM010000001">
    <property type="protein sequence ID" value="CAB3397816.1"/>
    <property type="molecule type" value="Genomic_DNA"/>
</dbReference>